<keyword evidence="5" id="KW-1133">Transmembrane helix</keyword>
<feature type="domain" description="Ig-like" evidence="10">
    <location>
        <begin position="289"/>
        <end position="397"/>
    </location>
</feature>
<evidence type="ECO:0000313" key="12">
    <source>
        <dbReference type="Proteomes" id="UP000694522"/>
    </source>
</evidence>
<evidence type="ECO:0000256" key="6">
    <source>
        <dbReference type="ARBA" id="ARBA00023136"/>
    </source>
</evidence>
<keyword evidence="7" id="KW-1015">Disulfide bond</keyword>
<comment type="subcellular location">
    <subcellularLocation>
        <location evidence="1">Membrane</location>
        <topology evidence="1">Single-pass membrane protein</topology>
    </subcellularLocation>
</comment>
<dbReference type="InterPro" id="IPR036179">
    <property type="entry name" value="Ig-like_dom_sf"/>
</dbReference>
<keyword evidence="8" id="KW-0393">Immunoglobulin domain</keyword>
<keyword evidence="3" id="KW-0732">Signal</keyword>
<evidence type="ECO:0000256" key="1">
    <source>
        <dbReference type="ARBA" id="ARBA00004167"/>
    </source>
</evidence>
<keyword evidence="12" id="KW-1185">Reference proteome</keyword>
<evidence type="ECO:0000256" key="8">
    <source>
        <dbReference type="ARBA" id="ARBA00023319"/>
    </source>
</evidence>
<evidence type="ECO:0000256" key="2">
    <source>
        <dbReference type="ARBA" id="ARBA00022692"/>
    </source>
</evidence>
<organism evidence="11 12">
    <name type="scientific">Amazona collaria</name>
    <name type="common">yellow-billed parrot</name>
    <dbReference type="NCBI Taxonomy" id="241587"/>
    <lineage>
        <taxon>Eukaryota</taxon>
        <taxon>Metazoa</taxon>
        <taxon>Chordata</taxon>
        <taxon>Craniata</taxon>
        <taxon>Vertebrata</taxon>
        <taxon>Euteleostomi</taxon>
        <taxon>Archelosauria</taxon>
        <taxon>Archosauria</taxon>
        <taxon>Dinosauria</taxon>
        <taxon>Saurischia</taxon>
        <taxon>Theropoda</taxon>
        <taxon>Coelurosauria</taxon>
        <taxon>Aves</taxon>
        <taxon>Neognathae</taxon>
        <taxon>Neoaves</taxon>
        <taxon>Telluraves</taxon>
        <taxon>Australaves</taxon>
        <taxon>Psittaciformes</taxon>
        <taxon>Psittacidae</taxon>
        <taxon>Amazona</taxon>
    </lineage>
</organism>
<evidence type="ECO:0000256" key="7">
    <source>
        <dbReference type="ARBA" id="ARBA00023157"/>
    </source>
</evidence>
<dbReference type="FunFam" id="2.60.40.10:FF:000191">
    <property type="entry name" value="Immunoglobulin superfamily member 3"/>
    <property type="match status" value="1"/>
</dbReference>
<dbReference type="Proteomes" id="UP000694522">
    <property type="component" value="Unplaced"/>
</dbReference>
<evidence type="ECO:0000256" key="9">
    <source>
        <dbReference type="SAM" id="MobiDB-lite"/>
    </source>
</evidence>
<feature type="region of interest" description="Disordered" evidence="9">
    <location>
        <begin position="1"/>
        <end position="20"/>
    </location>
</feature>
<reference evidence="11" key="2">
    <citation type="submission" date="2025-09" db="UniProtKB">
        <authorList>
            <consortium name="Ensembl"/>
        </authorList>
    </citation>
    <scope>IDENTIFICATION</scope>
</reference>
<dbReference type="InterPro" id="IPR051102">
    <property type="entry name" value="IgSF_V-set/TM_domain"/>
</dbReference>
<dbReference type="InterPro" id="IPR013783">
    <property type="entry name" value="Ig-like_fold"/>
</dbReference>
<dbReference type="PANTHER" id="PTHR12207">
    <property type="entry name" value="V-SET AND TRANSMEMBRANE DOMAIN-CONTAINING PROTEIN"/>
    <property type="match status" value="1"/>
</dbReference>
<dbReference type="Ensembl" id="ENSACOT00000005149.1">
    <property type="protein sequence ID" value="ENSACOP00000004962.1"/>
    <property type="gene ID" value="ENSACOG00000003478.1"/>
</dbReference>
<name>A0A8B9ITI6_9PSIT</name>
<keyword evidence="6" id="KW-0472">Membrane</keyword>
<keyword evidence="4" id="KW-0677">Repeat</keyword>
<accession>A0A8B9ITI6</accession>
<evidence type="ECO:0000256" key="5">
    <source>
        <dbReference type="ARBA" id="ARBA00022989"/>
    </source>
</evidence>
<evidence type="ECO:0000259" key="10">
    <source>
        <dbReference type="PROSITE" id="PS50835"/>
    </source>
</evidence>
<keyword evidence="2" id="KW-0812">Transmembrane</keyword>
<dbReference type="Gene3D" id="2.60.40.10">
    <property type="entry name" value="Immunoglobulins"/>
    <property type="match status" value="1"/>
</dbReference>
<dbReference type="AlphaFoldDB" id="A0A8B9ITI6"/>
<dbReference type="PANTHER" id="PTHR12207:SF32">
    <property type="entry name" value="IG-LIKE DOMAIN-CONTAINING PROTEIN"/>
    <property type="match status" value="1"/>
</dbReference>
<evidence type="ECO:0000256" key="4">
    <source>
        <dbReference type="ARBA" id="ARBA00022737"/>
    </source>
</evidence>
<protein>
    <recommendedName>
        <fullName evidence="10">Ig-like domain-containing protein</fullName>
    </recommendedName>
</protein>
<dbReference type="PROSITE" id="PS50835">
    <property type="entry name" value="IG_LIKE"/>
    <property type="match status" value="1"/>
</dbReference>
<dbReference type="GO" id="GO:0016020">
    <property type="term" value="C:membrane"/>
    <property type="evidence" value="ECO:0007669"/>
    <property type="project" value="UniProtKB-SubCell"/>
</dbReference>
<dbReference type="InterPro" id="IPR007110">
    <property type="entry name" value="Ig-like_dom"/>
</dbReference>
<sequence length="637" mass="69087">MGGHHLSKASSGRNRGEPSVPPGALCLQRSSCWPHLPYPPCFLSMEHLCTLASKVVTVQKGPLYQVRAPMSHCGWSIYLPSAPEREVQIVSTVDPSFPYAIYIPAGLEQAQRDALLLHITNLQDRDGGEYECHTPNTDERYFGSYSAKMNLPGGSWKRALLAAGQVHRQVSTASKGTRSASGEHRSEEVLTLSEEVLTLSKGFVLKPGPSYTWRFLVGNVQLDKVGSTSYKLSIEGAELSDQGQLYCKKAEWIEDPDGMWKDTSRKQTGRTLLVIMSQGKVLANSHSHLCLSVSPSTPQVMAGDALILLCEVQGATSPHPGPWVLVTTMEQDGTLSLGSAYQDSGIRGSLRLEKASSGAFTLVIPNTLDEDDGGRYGCEVREWSRGQSWTEERETASHPFSCPPVCTELLTSLACNAHTVSSFDCWNVCLYGEAAFGCDSGWFSFLIAGLHIQEHWLVQTGQQHQQRIPGSLLQGGTGKPGREGTWGYLGCGRAGDKVGERQGRCGAGRTRSNPWDSGTGRRAAGVLAAMEMRWLGQGDVPHGTGVARGRISVLVPKALSSRAGLGLHATLRSQTVTVRYGQCFELMCQVSDNCTLKEVPGSVRWFFQHSLSGGHYQELDLWDCAATLPGESSADEG</sequence>
<dbReference type="SUPFAM" id="SSF48726">
    <property type="entry name" value="Immunoglobulin"/>
    <property type="match status" value="1"/>
</dbReference>
<proteinExistence type="predicted"/>
<evidence type="ECO:0000256" key="3">
    <source>
        <dbReference type="ARBA" id="ARBA00022729"/>
    </source>
</evidence>
<evidence type="ECO:0000313" key="11">
    <source>
        <dbReference type="Ensembl" id="ENSACOP00000004962.1"/>
    </source>
</evidence>
<reference evidence="11" key="1">
    <citation type="submission" date="2025-08" db="UniProtKB">
        <authorList>
            <consortium name="Ensembl"/>
        </authorList>
    </citation>
    <scope>IDENTIFICATION</scope>
</reference>